<evidence type="ECO:0000313" key="6">
    <source>
        <dbReference type="Proteomes" id="UP000286680"/>
    </source>
</evidence>
<feature type="chain" id="PRO_5041665854" evidence="2">
    <location>
        <begin position="26"/>
        <end position="835"/>
    </location>
</feature>
<feature type="coiled-coil region" evidence="1">
    <location>
        <begin position="213"/>
        <end position="240"/>
    </location>
</feature>
<feature type="domain" description="Peptidase S9 prolyl oligopeptidase catalytic" evidence="3">
    <location>
        <begin position="635"/>
        <end position="831"/>
    </location>
</feature>
<gene>
    <name evidence="5" type="ORF">CWE23_00850</name>
</gene>
<feature type="signal peptide" evidence="2">
    <location>
        <begin position="1"/>
        <end position="25"/>
    </location>
</feature>
<comment type="caution">
    <text evidence="5">The sequence shown here is derived from an EMBL/GenBank/DDBJ whole genome shotgun (WGS) entry which is preliminary data.</text>
</comment>
<dbReference type="Pfam" id="PF00326">
    <property type="entry name" value="Peptidase_S9"/>
    <property type="match status" value="1"/>
</dbReference>
<reference evidence="6" key="1">
    <citation type="journal article" date="2018" name="Front. Microbiol.">
        <title>Genome-Based Analysis Reveals the Taxonomy and Diversity of the Family Idiomarinaceae.</title>
        <authorList>
            <person name="Liu Y."/>
            <person name="Lai Q."/>
            <person name="Shao Z."/>
        </authorList>
    </citation>
    <scope>NUCLEOTIDE SEQUENCE [LARGE SCALE GENOMIC DNA]</scope>
    <source>
        <strain evidence="6">SN-14</strain>
    </source>
</reference>
<evidence type="ECO:0000256" key="2">
    <source>
        <dbReference type="SAM" id="SignalP"/>
    </source>
</evidence>
<dbReference type="SUPFAM" id="SSF53474">
    <property type="entry name" value="alpha/beta-Hydrolases"/>
    <property type="match status" value="1"/>
</dbReference>
<evidence type="ECO:0000256" key="1">
    <source>
        <dbReference type="SAM" id="Coils"/>
    </source>
</evidence>
<keyword evidence="2" id="KW-0732">Signal</keyword>
<dbReference type="RefSeq" id="WP_126819137.1">
    <property type="nucleotide sequence ID" value="NZ_PIPS01000001.1"/>
</dbReference>
<dbReference type="InterPro" id="IPR029058">
    <property type="entry name" value="AB_hydrolase_fold"/>
</dbReference>
<keyword evidence="1" id="KW-0175">Coiled coil</keyword>
<dbReference type="InterPro" id="IPR002469">
    <property type="entry name" value="Peptidase_S9B_N"/>
</dbReference>
<proteinExistence type="predicted"/>
<dbReference type="Pfam" id="PF00930">
    <property type="entry name" value="DPPIV_N"/>
    <property type="match status" value="1"/>
</dbReference>
<dbReference type="AlphaFoldDB" id="A0AA94EF29"/>
<dbReference type="InterPro" id="IPR050278">
    <property type="entry name" value="Serine_Prot_S9B/DPPIV"/>
</dbReference>
<dbReference type="PANTHER" id="PTHR11731:SF193">
    <property type="entry name" value="DIPEPTIDYL PEPTIDASE 9"/>
    <property type="match status" value="1"/>
</dbReference>
<name>A0AA94EF29_9GAMM</name>
<protein>
    <submittedName>
        <fullName evidence="5">S9 family peptidase</fullName>
    </submittedName>
</protein>
<dbReference type="PANTHER" id="PTHR11731">
    <property type="entry name" value="PROTEASE FAMILY S9B,C DIPEPTIDYL-PEPTIDASE IV-RELATED"/>
    <property type="match status" value="1"/>
</dbReference>
<dbReference type="Gene3D" id="2.140.10.30">
    <property type="entry name" value="Dipeptidylpeptidase IV, N-terminal domain"/>
    <property type="match status" value="1"/>
</dbReference>
<dbReference type="GO" id="GO:0008239">
    <property type="term" value="F:dipeptidyl-peptidase activity"/>
    <property type="evidence" value="ECO:0007669"/>
    <property type="project" value="TreeGrafter"/>
</dbReference>
<organism evidence="5 6">
    <name type="scientific">Idiomarina aquatica</name>
    <dbReference type="NCBI Taxonomy" id="1327752"/>
    <lineage>
        <taxon>Bacteria</taxon>
        <taxon>Pseudomonadati</taxon>
        <taxon>Pseudomonadota</taxon>
        <taxon>Gammaproteobacteria</taxon>
        <taxon>Alteromonadales</taxon>
        <taxon>Idiomarinaceae</taxon>
        <taxon>Idiomarina</taxon>
    </lineage>
</organism>
<dbReference type="PROSITE" id="PS51257">
    <property type="entry name" value="PROKAR_LIPOPROTEIN"/>
    <property type="match status" value="1"/>
</dbReference>
<dbReference type="InterPro" id="IPR001375">
    <property type="entry name" value="Peptidase_S9_cat"/>
</dbReference>
<keyword evidence="6" id="KW-1185">Reference proteome</keyword>
<dbReference type="GO" id="GO:0008236">
    <property type="term" value="F:serine-type peptidase activity"/>
    <property type="evidence" value="ECO:0007669"/>
    <property type="project" value="InterPro"/>
</dbReference>
<dbReference type="GO" id="GO:0006508">
    <property type="term" value="P:proteolysis"/>
    <property type="evidence" value="ECO:0007669"/>
    <property type="project" value="InterPro"/>
</dbReference>
<dbReference type="EMBL" id="PIPS01000001">
    <property type="protein sequence ID" value="RUO44616.1"/>
    <property type="molecule type" value="Genomic_DNA"/>
</dbReference>
<feature type="domain" description="Dipeptidylpeptidase IV N-terminal" evidence="4">
    <location>
        <begin position="381"/>
        <end position="541"/>
    </location>
</feature>
<evidence type="ECO:0000259" key="4">
    <source>
        <dbReference type="Pfam" id="PF00930"/>
    </source>
</evidence>
<dbReference type="SUPFAM" id="SSF82171">
    <property type="entry name" value="DPP6 N-terminal domain-like"/>
    <property type="match status" value="1"/>
</dbReference>
<dbReference type="Gene3D" id="3.40.50.1820">
    <property type="entry name" value="alpha/beta hydrolase"/>
    <property type="match status" value="1"/>
</dbReference>
<sequence>MVKSRLVIAIGAALLAASCASTSPANDGAAMAPAATSKQVQTVSADPLASAQGTAELTMEQIMADPDWMGRFPENAFWSLDGNDMLFYQKREGSDIRDLMVIKNAQGDAQRVPLSDYHFYVADETERSAVADWIAYTYEGNVFVRFADNSVRQLTRDEARQHNLQAMTDGSLSYQQGNDFYVVNVNTGASRQVASIKFEDAPQANKPAADYLAREEQQLIQFVQKERKAAAERFEREQQLQAENPTLAPKPFYLDKSKQLVDARLSPRGDKIIAAISEPQAWREDGDIMPNYINEDGRVSSERVRRRVADAKPNEQQLVILDLQNHSDTTLTYNTLPGWNEDVLAEVKRENHEARGEDYESEQKPRAIHLMADWGWENGAMQWNEDGTQLAVMLEAWDNKDRWIATVDFAGKKLVAQDRLHDDAWINYTHNEFGWLNTETLWFMSEADGYSHLYVKPLNGDRQQLTAGDYVVETAELSRDAEYFYFQANIDHPGIYEVYRVKTDGSSKPEALTDLGGMTAFELSPTDDQLLLTHSTPLMPPELYHKSTQPGDAPERKTFTVSEKFLSIDWTAPDVVGVPSSHVERPIYTRIYTPEDFDADRAEAYPAVVFIHGAGYLQNAHLGWSNYFREFMFHSLLNKHGYVVADLDYRGSKGYGRDWRTAIYRQMGTPEVEDLVDVADYLQRELNVDGDRLGTYGGSYGGFLTFMALFKEPGLFEAGSALRPVTDWAHYNVGYTSNILNLPQDDTIAYRRSSPIYFAEGLQDALLINAPMIDDNVFFQDSVRLVQRLIELKKTDWETAIYPVEPHGFRQPESWLNEYRRIFKLFEENLKPERD</sequence>
<accession>A0AA94EF29</accession>
<evidence type="ECO:0000259" key="3">
    <source>
        <dbReference type="Pfam" id="PF00326"/>
    </source>
</evidence>
<dbReference type="Proteomes" id="UP000286680">
    <property type="component" value="Unassembled WGS sequence"/>
</dbReference>
<evidence type="ECO:0000313" key="5">
    <source>
        <dbReference type="EMBL" id="RUO44616.1"/>
    </source>
</evidence>